<dbReference type="InterPro" id="IPR007492">
    <property type="entry name" value="LytTR_DNA-bd_dom"/>
</dbReference>
<feature type="transmembrane region" description="Helical" evidence="1">
    <location>
        <begin position="47"/>
        <end position="68"/>
    </location>
</feature>
<dbReference type="STRING" id="1185876.BN8_03053"/>
<feature type="transmembrane region" description="Helical" evidence="1">
    <location>
        <begin position="14"/>
        <end position="35"/>
    </location>
</feature>
<evidence type="ECO:0000313" key="3">
    <source>
        <dbReference type="EMBL" id="CCH53919.1"/>
    </source>
</evidence>
<proteinExistence type="predicted"/>
<organism evidence="3 4">
    <name type="scientific">Fibrisoma limi BUZ 3</name>
    <dbReference type="NCBI Taxonomy" id="1185876"/>
    <lineage>
        <taxon>Bacteria</taxon>
        <taxon>Pseudomonadati</taxon>
        <taxon>Bacteroidota</taxon>
        <taxon>Cytophagia</taxon>
        <taxon>Cytophagales</taxon>
        <taxon>Spirosomataceae</taxon>
        <taxon>Fibrisoma</taxon>
    </lineage>
</organism>
<dbReference type="PROSITE" id="PS50930">
    <property type="entry name" value="HTH_LYTTR"/>
    <property type="match status" value="1"/>
</dbReference>
<evidence type="ECO:0000313" key="4">
    <source>
        <dbReference type="Proteomes" id="UP000009309"/>
    </source>
</evidence>
<reference evidence="3 4" key="1">
    <citation type="journal article" date="2012" name="J. Bacteriol.">
        <title>Genome Sequence of the Filamentous Bacterium Fibrisoma limi BUZ 3T.</title>
        <authorList>
            <person name="Filippini M."/>
            <person name="Qi W."/>
            <person name="Jaenicke S."/>
            <person name="Goesmann A."/>
            <person name="Smits T.H."/>
            <person name="Bagheri H.C."/>
        </authorList>
    </citation>
    <scope>NUCLEOTIDE SEQUENCE [LARGE SCALE GENOMIC DNA]</scope>
    <source>
        <strain evidence="4">BUZ 3T</strain>
    </source>
</reference>
<dbReference type="EMBL" id="CAIT01000006">
    <property type="protein sequence ID" value="CCH53919.1"/>
    <property type="molecule type" value="Genomic_DNA"/>
</dbReference>
<evidence type="ECO:0000256" key="1">
    <source>
        <dbReference type="SAM" id="Phobius"/>
    </source>
</evidence>
<dbReference type="eggNOG" id="COG3279">
    <property type="taxonomic scope" value="Bacteria"/>
</dbReference>
<dbReference type="InterPro" id="IPR046947">
    <property type="entry name" value="LytR-like"/>
</dbReference>
<dbReference type="GO" id="GO:0003677">
    <property type="term" value="F:DNA binding"/>
    <property type="evidence" value="ECO:0007669"/>
    <property type="project" value="InterPro"/>
</dbReference>
<dbReference type="Gene3D" id="2.40.50.1020">
    <property type="entry name" value="LytTr DNA-binding domain"/>
    <property type="match status" value="1"/>
</dbReference>
<keyword evidence="1" id="KW-0812">Transmembrane</keyword>
<feature type="transmembrane region" description="Helical" evidence="1">
    <location>
        <begin position="89"/>
        <end position="108"/>
    </location>
</feature>
<sequence length="293" mass="33374">MVRMAAPLTFRQNLIARLVAVPTAALVASHIVFYRRFPWHPVYQFPWLYFLTVATVMLSCWEVNLAVFRWLDQRFPFYRNPSGRILRQILYGGLLTMLAFSLVFPLAIRLYGGEWPSVDQLLSGSVVCATIATLANGAYVGLYLLQTIRWEKQQAIARQAPQVSLTPKPMKPSDLILIDTGTRKLRLLPSEIAYFYSTAGMVLLVKTDGQQVPTTYSSFAKLDERLPAHQFFQLSRQFIVSLYAIRSVADEPNRKLAVTLAPSLHKNTPLETVTVSRYRSPEFKKWFQHGSLT</sequence>
<dbReference type="SMART" id="SM00850">
    <property type="entry name" value="LytTR"/>
    <property type="match status" value="1"/>
</dbReference>
<name>I2GJ44_9BACT</name>
<comment type="caution">
    <text evidence="3">The sequence shown here is derived from an EMBL/GenBank/DDBJ whole genome shotgun (WGS) entry which is preliminary data.</text>
</comment>
<dbReference type="GO" id="GO:0000156">
    <property type="term" value="F:phosphorelay response regulator activity"/>
    <property type="evidence" value="ECO:0007669"/>
    <property type="project" value="InterPro"/>
</dbReference>
<accession>I2GJ44</accession>
<evidence type="ECO:0000259" key="2">
    <source>
        <dbReference type="PROSITE" id="PS50930"/>
    </source>
</evidence>
<keyword evidence="1" id="KW-0472">Membrane</keyword>
<keyword evidence="4" id="KW-1185">Reference proteome</keyword>
<keyword evidence="1" id="KW-1133">Transmembrane helix</keyword>
<dbReference type="PANTHER" id="PTHR37299:SF1">
    <property type="entry name" value="STAGE 0 SPORULATION PROTEIN A HOMOLOG"/>
    <property type="match status" value="1"/>
</dbReference>
<dbReference type="Pfam" id="PF04397">
    <property type="entry name" value="LytTR"/>
    <property type="match status" value="1"/>
</dbReference>
<feature type="transmembrane region" description="Helical" evidence="1">
    <location>
        <begin position="120"/>
        <end position="145"/>
    </location>
</feature>
<gene>
    <name evidence="3" type="ORF">BN8_03053</name>
</gene>
<protein>
    <recommendedName>
        <fullName evidence="2">HTH LytTR-type domain-containing protein</fullName>
    </recommendedName>
</protein>
<dbReference type="PANTHER" id="PTHR37299">
    <property type="entry name" value="TRANSCRIPTIONAL REGULATOR-RELATED"/>
    <property type="match status" value="1"/>
</dbReference>
<dbReference type="AlphaFoldDB" id="I2GJ44"/>
<dbReference type="Proteomes" id="UP000009309">
    <property type="component" value="Unassembled WGS sequence"/>
</dbReference>
<feature type="domain" description="HTH LytTR-type" evidence="2">
    <location>
        <begin position="176"/>
        <end position="289"/>
    </location>
</feature>